<protein>
    <submittedName>
        <fullName evidence="1">Uncharacterized protein</fullName>
    </submittedName>
</protein>
<organism evidence="1">
    <name type="scientific">marine metagenome</name>
    <dbReference type="NCBI Taxonomy" id="408172"/>
    <lineage>
        <taxon>unclassified sequences</taxon>
        <taxon>metagenomes</taxon>
        <taxon>ecological metagenomes</taxon>
    </lineage>
</organism>
<evidence type="ECO:0000313" key="1">
    <source>
        <dbReference type="EMBL" id="SUZ68673.1"/>
    </source>
</evidence>
<dbReference type="EMBL" id="UINC01001039">
    <property type="protein sequence ID" value="SUZ68673.1"/>
    <property type="molecule type" value="Genomic_DNA"/>
</dbReference>
<gene>
    <name evidence="1" type="ORF">METZ01_LOCUS21527</name>
</gene>
<proteinExistence type="predicted"/>
<name>A0A381PT82_9ZZZZ</name>
<sequence length="33" mass="3886">MTFFGVSCSANRERGLIWQGCKLPQFWTEMTLF</sequence>
<reference evidence="1" key="1">
    <citation type="submission" date="2018-05" db="EMBL/GenBank/DDBJ databases">
        <authorList>
            <person name="Lanie J.A."/>
            <person name="Ng W.-L."/>
            <person name="Kazmierczak K.M."/>
            <person name="Andrzejewski T.M."/>
            <person name="Davidsen T.M."/>
            <person name="Wayne K.J."/>
            <person name="Tettelin H."/>
            <person name="Glass J.I."/>
            <person name="Rusch D."/>
            <person name="Podicherti R."/>
            <person name="Tsui H.-C.T."/>
            <person name="Winkler M.E."/>
        </authorList>
    </citation>
    <scope>NUCLEOTIDE SEQUENCE</scope>
</reference>
<accession>A0A381PT82</accession>
<dbReference type="AlphaFoldDB" id="A0A381PT82"/>